<keyword evidence="4" id="KW-1185">Reference proteome</keyword>
<dbReference type="EMBL" id="JAADYS010000587">
    <property type="protein sequence ID" value="KAF4468633.1"/>
    <property type="molecule type" value="Genomic_DNA"/>
</dbReference>
<evidence type="ECO:0000313" key="4">
    <source>
        <dbReference type="Proteomes" id="UP000554235"/>
    </source>
</evidence>
<organism evidence="3 4">
    <name type="scientific">Fusarium albosuccineum</name>
    <dbReference type="NCBI Taxonomy" id="1237068"/>
    <lineage>
        <taxon>Eukaryota</taxon>
        <taxon>Fungi</taxon>
        <taxon>Dikarya</taxon>
        <taxon>Ascomycota</taxon>
        <taxon>Pezizomycotina</taxon>
        <taxon>Sordariomycetes</taxon>
        <taxon>Hypocreomycetidae</taxon>
        <taxon>Hypocreales</taxon>
        <taxon>Nectriaceae</taxon>
        <taxon>Fusarium</taxon>
        <taxon>Fusarium decemcellulare species complex</taxon>
    </lineage>
</organism>
<dbReference type="GO" id="GO:0008168">
    <property type="term" value="F:methyltransferase activity"/>
    <property type="evidence" value="ECO:0007669"/>
    <property type="project" value="UniProtKB-KW"/>
</dbReference>
<evidence type="ECO:0000256" key="2">
    <source>
        <dbReference type="SAM" id="SignalP"/>
    </source>
</evidence>
<evidence type="ECO:0000313" key="3">
    <source>
        <dbReference type="EMBL" id="KAF4468633.1"/>
    </source>
</evidence>
<keyword evidence="3" id="KW-0489">Methyltransferase</keyword>
<reference evidence="3 4" key="1">
    <citation type="submission" date="2020-01" db="EMBL/GenBank/DDBJ databases">
        <title>Identification and distribution of gene clusters putatively required for synthesis of sphingolipid metabolism inhibitors in phylogenetically diverse species of the filamentous fungus Fusarium.</title>
        <authorList>
            <person name="Kim H.-S."/>
            <person name="Busman M."/>
            <person name="Brown D.W."/>
            <person name="Divon H."/>
            <person name="Uhlig S."/>
            <person name="Proctor R.H."/>
        </authorList>
    </citation>
    <scope>NUCLEOTIDE SEQUENCE [LARGE SCALE GENOMIC DNA]</scope>
    <source>
        <strain evidence="3 4">NRRL 20459</strain>
    </source>
</reference>
<sequence>MRFSILFSVTLAANAVVAGPCKPRHSSDSSTASVESTTLTATTESATTSTEVETTTTDSVVSTTTIATTTTTSADFSTSTVTSTTADDTTTGSTTTDISSSQTDTTSSETSVSTTTTVTTTTSEASEPIATFDVLASGSQVDNQFLTGRKMWGYLVGWNIQVDGIERLSFSIDPITKYVVESSGNYLCVGYTTSNQPNLLKLCNIFDLSYTNNGFLTCDQTANRKLECSAPAGSCVDYPYPSCPRTGDTFTEFYTSSGRPDGIFLAMASTSNPPTANTYQALELEVTAH</sequence>
<accession>A0A8H4PF32</accession>
<dbReference type="AlphaFoldDB" id="A0A8H4PF32"/>
<feature type="region of interest" description="Disordered" evidence="1">
    <location>
        <begin position="77"/>
        <end position="123"/>
    </location>
</feature>
<keyword evidence="2" id="KW-0732">Signal</keyword>
<feature type="signal peptide" evidence="2">
    <location>
        <begin position="1"/>
        <end position="18"/>
    </location>
</feature>
<feature type="region of interest" description="Disordered" evidence="1">
    <location>
        <begin position="19"/>
        <end position="60"/>
    </location>
</feature>
<feature type="chain" id="PRO_5034541809" evidence="2">
    <location>
        <begin position="19"/>
        <end position="289"/>
    </location>
</feature>
<comment type="caution">
    <text evidence="3">The sequence shown here is derived from an EMBL/GenBank/DDBJ whole genome shotgun (WGS) entry which is preliminary data.</text>
</comment>
<dbReference type="OrthoDB" id="5100830at2759"/>
<gene>
    <name evidence="3" type="ORF">FALBO_4477</name>
</gene>
<protein>
    <submittedName>
        <fullName evidence="3">Pisatin demethylase</fullName>
    </submittedName>
</protein>
<keyword evidence="3" id="KW-0808">Transferase</keyword>
<feature type="compositionally biased region" description="Low complexity" evidence="1">
    <location>
        <begin position="28"/>
        <end position="60"/>
    </location>
</feature>
<name>A0A8H4PF32_9HYPO</name>
<dbReference type="Proteomes" id="UP000554235">
    <property type="component" value="Unassembled WGS sequence"/>
</dbReference>
<evidence type="ECO:0000256" key="1">
    <source>
        <dbReference type="SAM" id="MobiDB-lite"/>
    </source>
</evidence>
<proteinExistence type="predicted"/>
<dbReference type="GO" id="GO:0032259">
    <property type="term" value="P:methylation"/>
    <property type="evidence" value="ECO:0007669"/>
    <property type="project" value="UniProtKB-KW"/>
</dbReference>